<evidence type="ECO:0000259" key="1">
    <source>
        <dbReference type="PROSITE" id="PS51186"/>
    </source>
</evidence>
<dbReference type="SUPFAM" id="SSF55729">
    <property type="entry name" value="Acyl-CoA N-acyltransferases (Nat)"/>
    <property type="match status" value="1"/>
</dbReference>
<dbReference type="InterPro" id="IPR016181">
    <property type="entry name" value="Acyl_CoA_acyltransferase"/>
</dbReference>
<keyword evidence="3" id="KW-1185">Reference proteome</keyword>
<dbReference type="PANTHER" id="PTHR43328">
    <property type="entry name" value="ACETYLTRANSFERASE-RELATED"/>
    <property type="match status" value="1"/>
</dbReference>
<dbReference type="RefSeq" id="WP_343913041.1">
    <property type="nucleotide sequence ID" value="NZ_BAAAGE010000003.1"/>
</dbReference>
<name>A0ABN1IZJ0_9FLAO</name>
<dbReference type="PROSITE" id="PS51186">
    <property type="entry name" value="GNAT"/>
    <property type="match status" value="1"/>
</dbReference>
<dbReference type="Proteomes" id="UP001501758">
    <property type="component" value="Unassembled WGS sequence"/>
</dbReference>
<proteinExistence type="predicted"/>
<dbReference type="Pfam" id="PF13302">
    <property type="entry name" value="Acetyltransf_3"/>
    <property type="match status" value="1"/>
</dbReference>
<dbReference type="EMBL" id="BAAAGE010000003">
    <property type="protein sequence ID" value="GAA0724615.1"/>
    <property type="molecule type" value="Genomic_DNA"/>
</dbReference>
<sequence>MDQDVVLRPLEISDKSVLAKLANNKKIWDNLRDYIPFPYDEKDAEYFINQTLEENPKQNFGIVYQGELCGVIGAILQQDVYRKSAEIGYWIGEPFWGNEIATRAVRLITAYGFNDLNVQRIYAAIFDYNKASMKVLEKNGFQKEGIFKNGIFKNGKLYDEHRFFKLK</sequence>
<dbReference type="PANTHER" id="PTHR43328:SF1">
    <property type="entry name" value="N-ACETYLTRANSFERASE DOMAIN-CONTAINING PROTEIN"/>
    <property type="match status" value="1"/>
</dbReference>
<dbReference type="InterPro" id="IPR000182">
    <property type="entry name" value="GNAT_dom"/>
</dbReference>
<evidence type="ECO:0000313" key="3">
    <source>
        <dbReference type="Proteomes" id="UP001501758"/>
    </source>
</evidence>
<gene>
    <name evidence="2" type="ORF">GCM10009430_29180</name>
</gene>
<evidence type="ECO:0000313" key="2">
    <source>
        <dbReference type="EMBL" id="GAA0724615.1"/>
    </source>
</evidence>
<organism evidence="2 3">
    <name type="scientific">Aquimarina litoralis</name>
    <dbReference type="NCBI Taxonomy" id="584605"/>
    <lineage>
        <taxon>Bacteria</taxon>
        <taxon>Pseudomonadati</taxon>
        <taxon>Bacteroidota</taxon>
        <taxon>Flavobacteriia</taxon>
        <taxon>Flavobacteriales</taxon>
        <taxon>Flavobacteriaceae</taxon>
        <taxon>Aquimarina</taxon>
    </lineage>
</organism>
<feature type="domain" description="N-acetyltransferase" evidence="1">
    <location>
        <begin position="5"/>
        <end position="164"/>
    </location>
</feature>
<comment type="caution">
    <text evidence="2">The sequence shown here is derived from an EMBL/GenBank/DDBJ whole genome shotgun (WGS) entry which is preliminary data.</text>
</comment>
<dbReference type="Gene3D" id="3.40.630.30">
    <property type="match status" value="1"/>
</dbReference>
<protein>
    <submittedName>
        <fullName evidence="2">GNAT family N-acetyltransferase</fullName>
    </submittedName>
</protein>
<reference evidence="2 3" key="1">
    <citation type="journal article" date="2019" name="Int. J. Syst. Evol. Microbiol.">
        <title>The Global Catalogue of Microorganisms (GCM) 10K type strain sequencing project: providing services to taxonomists for standard genome sequencing and annotation.</title>
        <authorList>
            <consortium name="The Broad Institute Genomics Platform"/>
            <consortium name="The Broad Institute Genome Sequencing Center for Infectious Disease"/>
            <person name="Wu L."/>
            <person name="Ma J."/>
        </authorList>
    </citation>
    <scope>NUCLEOTIDE SEQUENCE [LARGE SCALE GENOMIC DNA]</scope>
    <source>
        <strain evidence="2 3">JCM 15974</strain>
    </source>
</reference>
<accession>A0ABN1IZJ0</accession>